<reference evidence="1 2" key="1">
    <citation type="submission" date="2015-01" db="EMBL/GenBank/DDBJ databases">
        <title>Evolution of Trichinella species and genotypes.</title>
        <authorList>
            <person name="Korhonen P.K."/>
            <person name="Edoardo P."/>
            <person name="Giuseppe L.R."/>
            <person name="Gasser R.B."/>
        </authorList>
    </citation>
    <scope>NUCLEOTIDE SEQUENCE [LARGE SCALE GENOMIC DNA]</scope>
    <source>
        <strain evidence="1">ISS13</strain>
    </source>
</reference>
<protein>
    <submittedName>
        <fullName evidence="1">Uncharacterized protein</fullName>
    </submittedName>
</protein>
<evidence type="ECO:0000313" key="1">
    <source>
        <dbReference type="EMBL" id="KRY59299.1"/>
    </source>
</evidence>
<dbReference type="EMBL" id="JYDR01003475">
    <property type="protein sequence ID" value="KRY59299.1"/>
    <property type="molecule type" value="Genomic_DNA"/>
</dbReference>
<evidence type="ECO:0000313" key="2">
    <source>
        <dbReference type="Proteomes" id="UP000054632"/>
    </source>
</evidence>
<gene>
    <name evidence="1" type="ORF">T4A_5677</name>
</gene>
<accession>A0A0V1DE62</accession>
<comment type="caution">
    <text evidence="1">The sequence shown here is derived from an EMBL/GenBank/DDBJ whole genome shotgun (WGS) entry which is preliminary data.</text>
</comment>
<dbReference type="AlphaFoldDB" id="A0A0V1DE62"/>
<sequence length="33" mass="3662">MVISVASAIDTDSSGHRCESPYLHLLEFMSMFS</sequence>
<organism evidence="1 2">
    <name type="scientific">Trichinella pseudospiralis</name>
    <name type="common">Parasitic roundworm</name>
    <dbReference type="NCBI Taxonomy" id="6337"/>
    <lineage>
        <taxon>Eukaryota</taxon>
        <taxon>Metazoa</taxon>
        <taxon>Ecdysozoa</taxon>
        <taxon>Nematoda</taxon>
        <taxon>Enoplea</taxon>
        <taxon>Dorylaimia</taxon>
        <taxon>Trichinellida</taxon>
        <taxon>Trichinellidae</taxon>
        <taxon>Trichinella</taxon>
    </lineage>
</organism>
<proteinExistence type="predicted"/>
<name>A0A0V1DE62_TRIPS</name>
<dbReference type="Proteomes" id="UP000054632">
    <property type="component" value="Unassembled WGS sequence"/>
</dbReference>